<name>A0A7J6VGZ8_THATH</name>
<reference evidence="2 3" key="1">
    <citation type="submission" date="2020-06" db="EMBL/GenBank/DDBJ databases">
        <title>Transcriptomic and genomic resources for Thalictrum thalictroides and T. hernandezii: Facilitating candidate gene discovery in an emerging model plant lineage.</title>
        <authorList>
            <person name="Arias T."/>
            <person name="Riano-Pachon D.M."/>
            <person name="Di Stilio V.S."/>
        </authorList>
    </citation>
    <scope>NUCLEOTIDE SEQUENCE [LARGE SCALE GENOMIC DNA]</scope>
    <source>
        <strain evidence="3">cv. WT478/WT964</strain>
        <tissue evidence="2">Leaves</tissue>
    </source>
</reference>
<feature type="compositionally biased region" description="Acidic residues" evidence="1">
    <location>
        <begin position="147"/>
        <end position="173"/>
    </location>
</feature>
<feature type="region of interest" description="Disordered" evidence="1">
    <location>
        <begin position="1"/>
        <end position="20"/>
    </location>
</feature>
<protein>
    <submittedName>
        <fullName evidence="2">Uncharacterized protein</fullName>
    </submittedName>
</protein>
<dbReference type="Proteomes" id="UP000554482">
    <property type="component" value="Unassembled WGS sequence"/>
</dbReference>
<evidence type="ECO:0000256" key="1">
    <source>
        <dbReference type="SAM" id="MobiDB-lite"/>
    </source>
</evidence>
<gene>
    <name evidence="2" type="ORF">FRX31_026356</name>
</gene>
<feature type="region of interest" description="Disordered" evidence="1">
    <location>
        <begin position="147"/>
        <end position="220"/>
    </location>
</feature>
<dbReference type="AlphaFoldDB" id="A0A7J6VGZ8"/>
<sequence>MVTSSSSSSGSVQTNSSNASSNFDEMIPVSTLVRLAIERSVCAVHFYEFQPFHDSFNEFKVKIDLDWSGSHENLMAYFPHPPFRVGKIHWEAFQSWLEYGLGGKYKKICLPWVHYGLATITGCDDCKAASRYISPVQDVDVIIISIDDEVEENEEDNVTDDDEMEETSEESGEDNVRVDLTNESGSDEDDLARWGFTTTSEEQDETSTSIGEHDDEDDDG</sequence>
<organism evidence="2 3">
    <name type="scientific">Thalictrum thalictroides</name>
    <name type="common">Rue-anemone</name>
    <name type="synonym">Anemone thalictroides</name>
    <dbReference type="NCBI Taxonomy" id="46969"/>
    <lineage>
        <taxon>Eukaryota</taxon>
        <taxon>Viridiplantae</taxon>
        <taxon>Streptophyta</taxon>
        <taxon>Embryophyta</taxon>
        <taxon>Tracheophyta</taxon>
        <taxon>Spermatophyta</taxon>
        <taxon>Magnoliopsida</taxon>
        <taxon>Ranunculales</taxon>
        <taxon>Ranunculaceae</taxon>
        <taxon>Thalictroideae</taxon>
        <taxon>Thalictrum</taxon>
    </lineage>
</organism>
<accession>A0A7J6VGZ8</accession>
<dbReference type="EMBL" id="JABWDY010032617">
    <property type="protein sequence ID" value="KAF5184057.1"/>
    <property type="molecule type" value="Genomic_DNA"/>
</dbReference>
<comment type="caution">
    <text evidence="2">The sequence shown here is derived from an EMBL/GenBank/DDBJ whole genome shotgun (WGS) entry which is preliminary data.</text>
</comment>
<evidence type="ECO:0000313" key="3">
    <source>
        <dbReference type="Proteomes" id="UP000554482"/>
    </source>
</evidence>
<evidence type="ECO:0000313" key="2">
    <source>
        <dbReference type="EMBL" id="KAF5184057.1"/>
    </source>
</evidence>
<keyword evidence="3" id="KW-1185">Reference proteome</keyword>
<proteinExistence type="predicted"/>